<evidence type="ECO:0000313" key="2">
    <source>
        <dbReference type="EMBL" id="KAH7160873.1"/>
    </source>
</evidence>
<reference evidence="2" key="1">
    <citation type="journal article" date="2021" name="Nat. Commun.">
        <title>Genetic determinants of endophytism in the Arabidopsis root mycobiome.</title>
        <authorList>
            <person name="Mesny F."/>
            <person name="Miyauchi S."/>
            <person name="Thiergart T."/>
            <person name="Pickel B."/>
            <person name="Atanasova L."/>
            <person name="Karlsson M."/>
            <person name="Huettel B."/>
            <person name="Barry K.W."/>
            <person name="Haridas S."/>
            <person name="Chen C."/>
            <person name="Bauer D."/>
            <person name="Andreopoulos W."/>
            <person name="Pangilinan J."/>
            <person name="LaButti K."/>
            <person name="Riley R."/>
            <person name="Lipzen A."/>
            <person name="Clum A."/>
            <person name="Drula E."/>
            <person name="Henrissat B."/>
            <person name="Kohler A."/>
            <person name="Grigoriev I.V."/>
            <person name="Martin F.M."/>
            <person name="Hacquard S."/>
        </authorList>
    </citation>
    <scope>NUCLEOTIDE SEQUENCE</scope>
    <source>
        <strain evidence="2">MPI-CAGE-AT-0147</strain>
    </source>
</reference>
<feature type="compositionally biased region" description="Basic residues" evidence="1">
    <location>
        <begin position="44"/>
        <end position="53"/>
    </location>
</feature>
<proteinExistence type="predicted"/>
<sequence>MSGAVSSHGPFCARPVTSALARRQSQSSRGTRPEAAPEAAPERRLRRRGSTRRPSRDSGAATKSGFEGFEGFGGWGLETASWRRLQTWSQRGNTIWVGWLVGGQGRFEARHSKPHPAAPRLEVTETTDGLETTNKTAAETIETWKGGRMQQVGSGEEDRRRGWRPAMCATWETRLFPPPQAAGACRSLVSRRSRRSHPATLVCFSQERNAS</sequence>
<dbReference type="AlphaFoldDB" id="A0A9P9FG34"/>
<evidence type="ECO:0000313" key="3">
    <source>
        <dbReference type="Proteomes" id="UP000738349"/>
    </source>
</evidence>
<dbReference type="EMBL" id="JAGMUV010000004">
    <property type="protein sequence ID" value="KAH7160873.1"/>
    <property type="molecule type" value="Genomic_DNA"/>
</dbReference>
<feature type="compositionally biased region" description="Low complexity" evidence="1">
    <location>
        <begin position="22"/>
        <end position="39"/>
    </location>
</feature>
<accession>A0A9P9FG34</accession>
<name>A0A9P9FG34_9HYPO</name>
<organism evidence="2 3">
    <name type="scientific">Dactylonectria macrodidyma</name>
    <dbReference type="NCBI Taxonomy" id="307937"/>
    <lineage>
        <taxon>Eukaryota</taxon>
        <taxon>Fungi</taxon>
        <taxon>Dikarya</taxon>
        <taxon>Ascomycota</taxon>
        <taxon>Pezizomycotina</taxon>
        <taxon>Sordariomycetes</taxon>
        <taxon>Hypocreomycetidae</taxon>
        <taxon>Hypocreales</taxon>
        <taxon>Nectriaceae</taxon>
        <taxon>Dactylonectria</taxon>
    </lineage>
</organism>
<evidence type="ECO:0000256" key="1">
    <source>
        <dbReference type="SAM" id="MobiDB-lite"/>
    </source>
</evidence>
<gene>
    <name evidence="2" type="ORF">EDB81DRAFT_329791</name>
</gene>
<feature type="region of interest" description="Disordered" evidence="1">
    <location>
        <begin position="1"/>
        <end position="69"/>
    </location>
</feature>
<protein>
    <submittedName>
        <fullName evidence="2">Uncharacterized protein</fullName>
    </submittedName>
</protein>
<comment type="caution">
    <text evidence="2">The sequence shown here is derived from an EMBL/GenBank/DDBJ whole genome shotgun (WGS) entry which is preliminary data.</text>
</comment>
<dbReference type="Proteomes" id="UP000738349">
    <property type="component" value="Unassembled WGS sequence"/>
</dbReference>
<dbReference type="OrthoDB" id="10661577at2759"/>
<keyword evidence="3" id="KW-1185">Reference proteome</keyword>